<sequence length="134" mass="14891">MEERLAIHHLAVVVRDLGRAEAFYVDALGLPLLKRWEDEAGAPRSIWVELGGGAFLAIERAALEGPRREDAAPGFHCMALGIQPELREVWRERLKVAGFPVERESPFTLYVRDPEGNLVGLSHHPHRAGAPRDG</sequence>
<dbReference type="Gene3D" id="3.10.180.10">
    <property type="entry name" value="2,3-Dihydroxybiphenyl 1,2-Dioxygenase, domain 1"/>
    <property type="match status" value="1"/>
</dbReference>
<feature type="domain" description="VOC" evidence="1">
    <location>
        <begin position="6"/>
        <end position="134"/>
    </location>
</feature>
<evidence type="ECO:0000313" key="2">
    <source>
        <dbReference type="EMBL" id="AKT42096.1"/>
    </source>
</evidence>
<organism evidence="2 3">
    <name type="scientific">Chondromyces crocatus</name>
    <dbReference type="NCBI Taxonomy" id="52"/>
    <lineage>
        <taxon>Bacteria</taxon>
        <taxon>Pseudomonadati</taxon>
        <taxon>Myxococcota</taxon>
        <taxon>Polyangia</taxon>
        <taxon>Polyangiales</taxon>
        <taxon>Polyangiaceae</taxon>
        <taxon>Chondromyces</taxon>
    </lineage>
</organism>
<dbReference type="KEGG" id="ccro:CMC5_063190"/>
<dbReference type="SUPFAM" id="SSF54593">
    <property type="entry name" value="Glyoxalase/Bleomycin resistance protein/Dihydroxybiphenyl dioxygenase"/>
    <property type="match status" value="1"/>
</dbReference>
<name>A0A0K1EMQ6_CHOCO</name>
<dbReference type="Pfam" id="PF00903">
    <property type="entry name" value="Glyoxalase"/>
    <property type="match status" value="1"/>
</dbReference>
<dbReference type="EMBL" id="CP012159">
    <property type="protein sequence ID" value="AKT42096.1"/>
    <property type="molecule type" value="Genomic_DNA"/>
</dbReference>
<evidence type="ECO:0000259" key="1">
    <source>
        <dbReference type="PROSITE" id="PS51819"/>
    </source>
</evidence>
<evidence type="ECO:0000313" key="3">
    <source>
        <dbReference type="Proteomes" id="UP000067626"/>
    </source>
</evidence>
<dbReference type="PROSITE" id="PS51819">
    <property type="entry name" value="VOC"/>
    <property type="match status" value="1"/>
</dbReference>
<dbReference type="RefSeq" id="WP_050433773.1">
    <property type="nucleotide sequence ID" value="NZ_CP012159.1"/>
</dbReference>
<dbReference type="STRING" id="52.CMC5_063190"/>
<dbReference type="InterPro" id="IPR004360">
    <property type="entry name" value="Glyas_Fos-R_dOase_dom"/>
</dbReference>
<dbReference type="InterPro" id="IPR037523">
    <property type="entry name" value="VOC_core"/>
</dbReference>
<dbReference type="InterPro" id="IPR029068">
    <property type="entry name" value="Glyas_Bleomycin-R_OHBP_Dase"/>
</dbReference>
<protein>
    <submittedName>
        <fullName evidence="2">Glyoxalase</fullName>
    </submittedName>
</protein>
<dbReference type="OrthoDB" id="9792626at2"/>
<proteinExistence type="predicted"/>
<gene>
    <name evidence="2" type="ORF">CMC5_063190</name>
</gene>
<keyword evidence="3" id="KW-1185">Reference proteome</keyword>
<dbReference type="Proteomes" id="UP000067626">
    <property type="component" value="Chromosome"/>
</dbReference>
<dbReference type="AlphaFoldDB" id="A0A0K1EMQ6"/>
<accession>A0A0K1EMQ6</accession>
<reference evidence="2 3" key="1">
    <citation type="submission" date="2015-07" db="EMBL/GenBank/DDBJ databases">
        <title>Genome analysis of myxobacterium Chondromyces crocatus Cm c5 reveals a high potential for natural compound synthesis and the genetic basis for the loss of fruiting body formation.</title>
        <authorList>
            <person name="Zaburannyi N."/>
            <person name="Bunk B."/>
            <person name="Maier J."/>
            <person name="Overmann J."/>
            <person name="Mueller R."/>
        </authorList>
    </citation>
    <scope>NUCLEOTIDE SEQUENCE [LARGE SCALE GENOMIC DNA]</scope>
    <source>
        <strain evidence="2 3">Cm c5</strain>
    </source>
</reference>